<gene>
    <name evidence="4" type="primary">tcrX</name>
    <name evidence="4" type="ORF">STSP2_00548</name>
</gene>
<name>A0A1U9NI51_9BACT</name>
<evidence type="ECO:0000313" key="4">
    <source>
        <dbReference type="EMBL" id="AQT67404.1"/>
    </source>
</evidence>
<evidence type="ECO:0000256" key="1">
    <source>
        <dbReference type="ARBA" id="ARBA00022553"/>
    </source>
</evidence>
<proteinExistence type="predicted"/>
<dbReference type="PANTHER" id="PTHR44591:SF3">
    <property type="entry name" value="RESPONSE REGULATORY DOMAIN-CONTAINING PROTEIN"/>
    <property type="match status" value="1"/>
</dbReference>
<evidence type="ECO:0000256" key="2">
    <source>
        <dbReference type="PROSITE-ProRule" id="PRU00169"/>
    </source>
</evidence>
<evidence type="ECO:0000313" key="5">
    <source>
        <dbReference type="Proteomes" id="UP000189674"/>
    </source>
</evidence>
<organism evidence="4 5">
    <name type="scientific">Anaerohalosphaera lusitana</name>
    <dbReference type="NCBI Taxonomy" id="1936003"/>
    <lineage>
        <taxon>Bacteria</taxon>
        <taxon>Pseudomonadati</taxon>
        <taxon>Planctomycetota</taxon>
        <taxon>Phycisphaerae</taxon>
        <taxon>Sedimentisphaerales</taxon>
        <taxon>Anaerohalosphaeraceae</taxon>
        <taxon>Anaerohalosphaera</taxon>
    </lineage>
</organism>
<dbReference type="PANTHER" id="PTHR44591">
    <property type="entry name" value="STRESS RESPONSE REGULATOR PROTEIN 1"/>
    <property type="match status" value="1"/>
</dbReference>
<accession>A0A1U9NI51</accession>
<dbReference type="Gene3D" id="3.40.50.2300">
    <property type="match status" value="1"/>
</dbReference>
<feature type="domain" description="Response regulatory" evidence="3">
    <location>
        <begin position="5"/>
        <end position="121"/>
    </location>
</feature>
<evidence type="ECO:0000259" key="3">
    <source>
        <dbReference type="PROSITE" id="PS50110"/>
    </source>
</evidence>
<dbReference type="GO" id="GO:0000160">
    <property type="term" value="P:phosphorelay signal transduction system"/>
    <property type="evidence" value="ECO:0007669"/>
    <property type="project" value="InterPro"/>
</dbReference>
<dbReference type="SUPFAM" id="SSF52172">
    <property type="entry name" value="CheY-like"/>
    <property type="match status" value="1"/>
</dbReference>
<dbReference type="KEGG" id="alus:STSP2_00548"/>
<dbReference type="SMART" id="SM00448">
    <property type="entry name" value="REC"/>
    <property type="match status" value="1"/>
</dbReference>
<keyword evidence="1 2" id="KW-0597">Phosphoprotein</keyword>
<dbReference type="EMBL" id="CP019791">
    <property type="protein sequence ID" value="AQT67404.1"/>
    <property type="molecule type" value="Genomic_DNA"/>
</dbReference>
<keyword evidence="5" id="KW-1185">Reference proteome</keyword>
<feature type="modified residue" description="4-aspartylphosphate" evidence="2">
    <location>
        <position position="54"/>
    </location>
</feature>
<dbReference type="AlphaFoldDB" id="A0A1U9NI51"/>
<sequence>MAQRSILVVDDNEEFTELAMMALSVGPFDVLEANSGPEALKIAKKHRPDAILLDVSMPDMDGLKVLAKLKKNRKTKEIPVIMLTGKSKIEDLDAAFELGANGYITKPIEFADMVKIVEYKLEKAAAEA</sequence>
<dbReference type="Proteomes" id="UP000189674">
    <property type="component" value="Chromosome"/>
</dbReference>
<protein>
    <submittedName>
        <fullName evidence="4">Putative transcriptional regulatory protein TcrX</fullName>
    </submittedName>
</protein>
<dbReference type="STRING" id="1936003.STSP2_00548"/>
<dbReference type="PROSITE" id="PS50110">
    <property type="entry name" value="RESPONSE_REGULATORY"/>
    <property type="match status" value="1"/>
</dbReference>
<dbReference type="InterPro" id="IPR050595">
    <property type="entry name" value="Bact_response_regulator"/>
</dbReference>
<dbReference type="RefSeq" id="WP_146659621.1">
    <property type="nucleotide sequence ID" value="NZ_CP019791.1"/>
</dbReference>
<reference evidence="5" key="1">
    <citation type="submission" date="2017-02" db="EMBL/GenBank/DDBJ databases">
        <title>Comparative genomics and description of representatives of a novel lineage of planctomycetes thriving in anoxic sediments.</title>
        <authorList>
            <person name="Spring S."/>
            <person name="Bunk B."/>
            <person name="Sproer C."/>
        </authorList>
    </citation>
    <scope>NUCLEOTIDE SEQUENCE [LARGE SCALE GENOMIC DNA]</scope>
    <source>
        <strain evidence="5">ST-NAGAB-D1</strain>
    </source>
</reference>
<dbReference type="Pfam" id="PF00072">
    <property type="entry name" value="Response_reg"/>
    <property type="match status" value="1"/>
</dbReference>
<dbReference type="InterPro" id="IPR011006">
    <property type="entry name" value="CheY-like_superfamily"/>
</dbReference>
<dbReference type="OrthoDB" id="9800897at2"/>
<dbReference type="InterPro" id="IPR001789">
    <property type="entry name" value="Sig_transdc_resp-reg_receiver"/>
</dbReference>